<dbReference type="SUPFAM" id="SSF56003">
    <property type="entry name" value="Molybdenum cofactor-binding domain"/>
    <property type="match status" value="2"/>
</dbReference>
<reference evidence="3" key="1">
    <citation type="submission" date="2016-10" db="EMBL/GenBank/DDBJ databases">
        <authorList>
            <person name="Varghese N."/>
            <person name="Submissions S."/>
        </authorList>
    </citation>
    <scope>NUCLEOTIDE SEQUENCE [LARGE SCALE GENOMIC DNA]</scope>
    <source>
        <strain evidence="3">DSM 25329</strain>
    </source>
</reference>
<evidence type="ECO:0000313" key="2">
    <source>
        <dbReference type="EMBL" id="SDF41977.1"/>
    </source>
</evidence>
<dbReference type="STRING" id="659014.SAMN04487996_110253"/>
<keyword evidence="3" id="KW-1185">Reference proteome</keyword>
<dbReference type="InterPro" id="IPR046867">
    <property type="entry name" value="AldOxase/xan_DH_MoCoBD2"/>
</dbReference>
<dbReference type="PANTHER" id="PTHR47495">
    <property type="entry name" value="ALDEHYDE DEHYDROGENASE"/>
    <property type="match status" value="1"/>
</dbReference>
<dbReference type="Pfam" id="PF20256">
    <property type="entry name" value="MoCoBD_2"/>
    <property type="match status" value="2"/>
</dbReference>
<proteinExistence type="predicted"/>
<protein>
    <submittedName>
        <fullName evidence="2">Isoquinoline 1-oxidoreductase, beta subunit</fullName>
    </submittedName>
</protein>
<dbReference type="Pfam" id="PF02738">
    <property type="entry name" value="MoCoBD_1"/>
    <property type="match status" value="1"/>
</dbReference>
<dbReference type="PANTHER" id="PTHR47495:SF2">
    <property type="entry name" value="ALDEHYDE DEHYDROGENASE"/>
    <property type="match status" value="1"/>
</dbReference>
<dbReference type="PIRSF" id="PIRSF036389">
    <property type="entry name" value="IOR_B"/>
    <property type="match status" value="1"/>
</dbReference>
<dbReference type="InterPro" id="IPR037165">
    <property type="entry name" value="AldOxase/xan_DH_Mopterin-bd_sf"/>
</dbReference>
<dbReference type="InterPro" id="IPR000674">
    <property type="entry name" value="Ald_Oxase/Xan_DH_a/b"/>
</dbReference>
<dbReference type="RefSeq" id="WP_090153042.1">
    <property type="nucleotide sequence ID" value="NZ_FNAN01000010.1"/>
</dbReference>
<dbReference type="InterPro" id="IPR012368">
    <property type="entry name" value="OxRdtase_Mopterin-bd_su_IorB"/>
</dbReference>
<accession>A0A1G7KXK0</accession>
<dbReference type="NCBIfam" id="TIGR01409">
    <property type="entry name" value="TAT_signal_seq"/>
    <property type="match status" value="1"/>
</dbReference>
<sequence length="716" mass="77667">MDRRDFMQTAALATGGLLLSFFVPQKSAAAMPANGFSPNALLRIDTDDTIRIIHNKVEMGQGIATTLAMLIAEELDCDWARIRVEHRVIEGAHLEESMWISSTGGSDTTRSEFDRYRTTGAIARMMLVQAAARRMRVPAEQCITGNGYVQVGAKRFSYGALAADAALMPVPTVKLRERSQWKLIGGRALPGGGQLSRPQKLDVPDKVNGKTKYGIDIQFPGLLIAVLERCPVFGGKVRSFDASEALRVPGVRKVVEVPEGIAVLANHTWAALEGRKALQIEWDTGGRANPDSEQLFNQYRELTGQPGIKALSKGNPETAWQGANAVYEQEFRFPFLAHSPMETLNCTVKLSSSQCEIWTATQSPSLHRQEVARSLGFGDEQVTLHTPAMGGSFGRRGSFGNDWVMEAVHIAQASGEAVKLIWTREDDVRGGYYRPVYLHRVKAGTDAAGMPVAWKHDVVGQSLFVNTVLEKDIAPNGLDYSTIDGVNGSPYMARCPDHSVTLHTTANNVPVLAWRSVGNTHTAFVMETAIDELAFAAKTDAVEYRKKLLANHPRHLAALTTAADQAGWNDPLPAGHFRGVAVHQAMGSVVAQVIEISFVNQNLKVHRVVCAIACGLAVNPDGIVAQMESGIIYGLTAALFGEITIEKGAIRQSNFHDYRILRMEEAPVIEVHIIEDDGKMGGAGEPGVPPVAPALANAFFAAAGRRVRSLPLLSNI</sequence>
<dbReference type="Gene3D" id="3.30.365.10">
    <property type="entry name" value="Aldehyde oxidase/xanthine dehydrogenase, molybdopterin binding domain"/>
    <property type="match status" value="4"/>
</dbReference>
<dbReference type="EMBL" id="FNAN01000010">
    <property type="protein sequence ID" value="SDF41977.1"/>
    <property type="molecule type" value="Genomic_DNA"/>
</dbReference>
<name>A0A1G7KXK0_9BACT</name>
<dbReference type="Gene3D" id="3.90.1170.50">
    <property type="entry name" value="Aldehyde oxidase/xanthine dehydrogenase, a/b hammerhead"/>
    <property type="match status" value="1"/>
</dbReference>
<dbReference type="InterPro" id="IPR019546">
    <property type="entry name" value="TAT_signal_bac_arc"/>
</dbReference>
<gene>
    <name evidence="2" type="ORF">SAMN04487996_110253</name>
</gene>
<dbReference type="PROSITE" id="PS51318">
    <property type="entry name" value="TAT"/>
    <property type="match status" value="1"/>
</dbReference>
<dbReference type="Proteomes" id="UP000198748">
    <property type="component" value="Unassembled WGS sequence"/>
</dbReference>
<dbReference type="InterPro" id="IPR006311">
    <property type="entry name" value="TAT_signal"/>
</dbReference>
<dbReference type="OrthoDB" id="9767994at2"/>
<dbReference type="InterPro" id="IPR052516">
    <property type="entry name" value="N-heterocyclic_Hydroxylase"/>
</dbReference>
<feature type="domain" description="Aldehyde oxidase/xanthine dehydrogenase a/b hammerhead" evidence="1">
    <location>
        <begin position="208"/>
        <end position="286"/>
    </location>
</feature>
<dbReference type="SMART" id="SM01008">
    <property type="entry name" value="Ald_Xan_dh_C"/>
    <property type="match status" value="1"/>
</dbReference>
<dbReference type="AlphaFoldDB" id="A0A1G7KXK0"/>
<evidence type="ECO:0000259" key="1">
    <source>
        <dbReference type="SMART" id="SM01008"/>
    </source>
</evidence>
<dbReference type="GO" id="GO:0016491">
    <property type="term" value="F:oxidoreductase activity"/>
    <property type="evidence" value="ECO:0007669"/>
    <property type="project" value="InterPro"/>
</dbReference>
<evidence type="ECO:0000313" key="3">
    <source>
        <dbReference type="Proteomes" id="UP000198748"/>
    </source>
</evidence>
<organism evidence="2 3">
    <name type="scientific">Dyadobacter soli</name>
    <dbReference type="NCBI Taxonomy" id="659014"/>
    <lineage>
        <taxon>Bacteria</taxon>
        <taxon>Pseudomonadati</taxon>
        <taxon>Bacteroidota</taxon>
        <taxon>Cytophagia</taxon>
        <taxon>Cytophagales</taxon>
        <taxon>Spirosomataceae</taxon>
        <taxon>Dyadobacter</taxon>
    </lineage>
</organism>
<dbReference type="InterPro" id="IPR008274">
    <property type="entry name" value="AldOxase/xan_DH_MoCoBD1"/>
</dbReference>